<dbReference type="Proteomes" id="UP000318288">
    <property type="component" value="Unassembled WGS sequence"/>
</dbReference>
<feature type="transmembrane region" description="Helical" evidence="1">
    <location>
        <begin position="87"/>
        <end position="108"/>
    </location>
</feature>
<reference evidence="2 3" key="1">
    <citation type="submission" date="2019-02" db="EMBL/GenBank/DDBJ databases">
        <title>Deep-cultivation of Planctomycetes and their phenomic and genomic characterization uncovers novel biology.</title>
        <authorList>
            <person name="Wiegand S."/>
            <person name="Jogler M."/>
            <person name="Boedeker C."/>
            <person name="Pinto D."/>
            <person name="Vollmers J."/>
            <person name="Rivas-Marin E."/>
            <person name="Kohn T."/>
            <person name="Peeters S.H."/>
            <person name="Heuer A."/>
            <person name="Rast P."/>
            <person name="Oberbeckmann S."/>
            <person name="Bunk B."/>
            <person name="Jeske O."/>
            <person name="Meyerdierks A."/>
            <person name="Storesund J.E."/>
            <person name="Kallscheuer N."/>
            <person name="Luecker S."/>
            <person name="Lage O.M."/>
            <person name="Pohl T."/>
            <person name="Merkel B.J."/>
            <person name="Hornburger P."/>
            <person name="Mueller R.-W."/>
            <person name="Bruemmer F."/>
            <person name="Labrenz M."/>
            <person name="Spormann A.M."/>
            <person name="Op Den Camp H."/>
            <person name="Overmann J."/>
            <person name="Amann R."/>
            <person name="Jetten M.S.M."/>
            <person name="Mascher T."/>
            <person name="Medema M.H."/>
            <person name="Devos D.P."/>
            <person name="Kaster A.-K."/>
            <person name="Ovreas L."/>
            <person name="Rohde M."/>
            <person name="Galperin M.Y."/>
            <person name="Jogler C."/>
        </authorList>
    </citation>
    <scope>NUCLEOTIDE SEQUENCE [LARGE SCALE GENOMIC DNA]</scope>
    <source>
        <strain evidence="2 3">Poly51</strain>
    </source>
</reference>
<dbReference type="RefSeq" id="WP_146456069.1">
    <property type="nucleotide sequence ID" value="NZ_SJPW01000002.1"/>
</dbReference>
<evidence type="ECO:0000256" key="1">
    <source>
        <dbReference type="SAM" id="Phobius"/>
    </source>
</evidence>
<protein>
    <submittedName>
        <fullName evidence="2">FecR protein</fullName>
    </submittedName>
</protein>
<keyword evidence="3" id="KW-1185">Reference proteome</keyword>
<dbReference type="EMBL" id="SJPW01000002">
    <property type="protein sequence ID" value="TWU58868.1"/>
    <property type="molecule type" value="Genomic_DNA"/>
</dbReference>
<keyword evidence="1" id="KW-0812">Transmembrane</keyword>
<dbReference type="GO" id="GO:0016989">
    <property type="term" value="F:sigma factor antagonist activity"/>
    <property type="evidence" value="ECO:0007669"/>
    <property type="project" value="TreeGrafter"/>
</dbReference>
<organism evidence="2 3">
    <name type="scientific">Rubripirellula tenax</name>
    <dbReference type="NCBI Taxonomy" id="2528015"/>
    <lineage>
        <taxon>Bacteria</taxon>
        <taxon>Pseudomonadati</taxon>
        <taxon>Planctomycetota</taxon>
        <taxon>Planctomycetia</taxon>
        <taxon>Pirellulales</taxon>
        <taxon>Pirellulaceae</taxon>
        <taxon>Rubripirellula</taxon>
    </lineage>
</organism>
<proteinExistence type="predicted"/>
<dbReference type="OrthoDB" id="255678at2"/>
<keyword evidence="1" id="KW-0472">Membrane</keyword>
<dbReference type="InterPro" id="IPR012373">
    <property type="entry name" value="Ferrdict_sens_TM"/>
</dbReference>
<sequence length="527" mass="57535">MIDFDSVELDHLLNDLLSDRLSENDAKRLELILSESQAARMQYYLYLDVDTALKREHSADHDFAQMVEILPNLQEFGVSKPSGRWKAIGVVGLLTGLAAVIMFMLFNWPPPSGSPPLMAETGPDTQFAATVVRLENASGTSDVGPLKVRQRVPTGEVRLESGKAMLQLDNGARLNLEGPASLEILSSSKAKLREGTVSVQCPASALGFELEGPGASVIDLGTEFGMSATSDGTDIHVFDGEVAWQSLSNKEHPRLLESGRAVRVTQVGDEAIPFQVTSFERDFSMPIPIDGDSEDATLCYEGFAYDAGSLGMSDGGEGWGRGWRRASTDKPIGLKVLDDDSLHHSKSGVADGGRLQLKGFKRAWRQLAQPIRMDRNGTTYFSFLLHKTGPDNPNDPVTAMVVLGSDENAKAMVGVGVNELDQVFLLHCGNNVEVSETIVERATCFFVVKIDARDTLSDELSVALFWEDDSVPEFEPVTWALRGTSRSGDESLNHLILQNKRGAIFELDEIRIGTSWKSVTASESRKK</sequence>
<keyword evidence="1" id="KW-1133">Transmembrane helix</keyword>
<name>A0A5C6FBT9_9BACT</name>
<dbReference type="AlphaFoldDB" id="A0A5C6FBT9"/>
<dbReference type="PANTHER" id="PTHR30273:SF2">
    <property type="entry name" value="PROTEIN FECR"/>
    <property type="match status" value="1"/>
</dbReference>
<comment type="caution">
    <text evidence="2">The sequence shown here is derived from an EMBL/GenBank/DDBJ whole genome shotgun (WGS) entry which is preliminary data.</text>
</comment>
<gene>
    <name evidence="2" type="ORF">Poly51_16480</name>
</gene>
<evidence type="ECO:0000313" key="3">
    <source>
        <dbReference type="Proteomes" id="UP000318288"/>
    </source>
</evidence>
<dbReference type="PANTHER" id="PTHR30273">
    <property type="entry name" value="PERIPLASMIC SIGNAL SENSOR AND SIGMA FACTOR ACTIVATOR FECR-RELATED"/>
    <property type="match status" value="1"/>
</dbReference>
<accession>A0A5C6FBT9</accession>
<evidence type="ECO:0000313" key="2">
    <source>
        <dbReference type="EMBL" id="TWU58868.1"/>
    </source>
</evidence>